<keyword evidence="3 5" id="KW-0238">DNA-binding</keyword>
<dbReference type="GO" id="GO:0005634">
    <property type="term" value="C:nucleus"/>
    <property type="evidence" value="ECO:0007669"/>
    <property type="project" value="UniProtKB-SubCell"/>
</dbReference>
<evidence type="ECO:0000256" key="4">
    <source>
        <dbReference type="ARBA" id="ARBA00023242"/>
    </source>
</evidence>
<evidence type="ECO:0000313" key="8">
    <source>
        <dbReference type="EMBL" id="KAF7425738.1"/>
    </source>
</evidence>
<evidence type="ECO:0000256" key="3">
    <source>
        <dbReference type="ARBA" id="ARBA00023125"/>
    </source>
</evidence>
<accession>A0A834P2M2</accession>
<protein>
    <recommendedName>
        <fullName evidence="7">DM domain-containing protein</fullName>
    </recommendedName>
</protein>
<keyword evidence="2 5" id="KW-0862">Zinc</keyword>
<dbReference type="GO" id="GO:0007548">
    <property type="term" value="P:sex differentiation"/>
    <property type="evidence" value="ECO:0007669"/>
    <property type="project" value="TreeGrafter"/>
</dbReference>
<organism evidence="8 9">
    <name type="scientific">Vespula pensylvanica</name>
    <name type="common">Western yellow jacket</name>
    <name type="synonym">Wasp</name>
    <dbReference type="NCBI Taxonomy" id="30213"/>
    <lineage>
        <taxon>Eukaryota</taxon>
        <taxon>Metazoa</taxon>
        <taxon>Ecdysozoa</taxon>
        <taxon>Arthropoda</taxon>
        <taxon>Hexapoda</taxon>
        <taxon>Insecta</taxon>
        <taxon>Pterygota</taxon>
        <taxon>Neoptera</taxon>
        <taxon>Endopterygota</taxon>
        <taxon>Hymenoptera</taxon>
        <taxon>Apocrita</taxon>
        <taxon>Aculeata</taxon>
        <taxon>Vespoidea</taxon>
        <taxon>Vespidae</taxon>
        <taxon>Vespinae</taxon>
        <taxon>Vespula</taxon>
    </lineage>
</organism>
<feature type="domain" description="DM" evidence="7">
    <location>
        <begin position="30"/>
        <end position="77"/>
    </location>
</feature>
<feature type="domain" description="DM" evidence="7">
    <location>
        <begin position="185"/>
        <end position="232"/>
    </location>
</feature>
<dbReference type="PROSITE" id="PS40000">
    <property type="entry name" value="DM_1"/>
    <property type="match status" value="2"/>
</dbReference>
<dbReference type="GO" id="GO:0046872">
    <property type="term" value="F:metal ion binding"/>
    <property type="evidence" value="ECO:0007669"/>
    <property type="project" value="UniProtKB-KW"/>
</dbReference>
<evidence type="ECO:0000256" key="6">
    <source>
        <dbReference type="SAM" id="MobiDB-lite"/>
    </source>
</evidence>
<dbReference type="Pfam" id="PF00751">
    <property type="entry name" value="DM"/>
    <property type="match status" value="2"/>
</dbReference>
<comment type="subcellular location">
    <subcellularLocation>
        <location evidence="5">Nucleus</location>
    </subcellularLocation>
</comment>
<gene>
    <name evidence="8" type="ORF">H0235_008176</name>
</gene>
<dbReference type="InterPro" id="IPR001275">
    <property type="entry name" value="DM_DNA-bd"/>
</dbReference>
<comment type="caution">
    <text evidence="8">The sequence shown here is derived from an EMBL/GenBank/DDBJ whole genome shotgun (WGS) entry which is preliminary data.</text>
</comment>
<feature type="DNA-binding region" description="DM" evidence="5">
    <location>
        <begin position="185"/>
        <end position="232"/>
    </location>
</feature>
<feature type="compositionally biased region" description="Low complexity" evidence="6">
    <location>
        <begin position="107"/>
        <end position="123"/>
    </location>
</feature>
<dbReference type="InterPro" id="IPR026607">
    <property type="entry name" value="DMRT"/>
</dbReference>
<evidence type="ECO:0000256" key="1">
    <source>
        <dbReference type="ARBA" id="ARBA00022723"/>
    </source>
</evidence>
<keyword evidence="9" id="KW-1185">Reference proteome</keyword>
<feature type="region of interest" description="Disordered" evidence="6">
    <location>
        <begin position="1"/>
        <end position="23"/>
    </location>
</feature>
<dbReference type="PANTHER" id="PTHR12322">
    <property type="entry name" value="DOUBLESEX AND MAB-3 RELATED TRANSCRIPTION FACTOR DMRT"/>
    <property type="match status" value="1"/>
</dbReference>
<dbReference type="AlphaFoldDB" id="A0A834P2M2"/>
<feature type="compositionally biased region" description="Low complexity" evidence="6">
    <location>
        <begin position="86"/>
        <end position="98"/>
    </location>
</feature>
<sequence length="341" mass="37626">MDHVDQSVTARMENNASSNMSVGSRITRNCSRCRNHGQKIAQKGHGKDCKYRDCVCERCKLFSDRRSMMARNTELRRTMTQDEDSTSLSIDGSSLGSGPQSVKNLEGSYDSSSGDSPISNHGSNEMQDGNSDVAGIASSKKAPSSNRSPATTSWPQWQAGADSNASWDASSTSNSGTNSRTKPTCTRCRNHDVTSILKGHKRYCDFIYCHCVKCRNTLKRQKQMAKQTALKRALIQDEEQIRKYGKLVMPAMPPAVENKHIPTVPRPAWSVEGSYGGINGVLNTPTPRKLPVVDTHLPPSIYQIQPQPSKSTLLSLCYFAMLTKSLRQNAQNPSIFVTTLF</sequence>
<proteinExistence type="predicted"/>
<dbReference type="PROSITE" id="PS50809">
    <property type="entry name" value="DM_2"/>
    <property type="match status" value="2"/>
</dbReference>
<feature type="region of interest" description="Disordered" evidence="6">
    <location>
        <begin position="76"/>
        <end position="186"/>
    </location>
</feature>
<name>A0A834P2M2_VESPE</name>
<reference evidence="8" key="1">
    <citation type="journal article" date="2020" name="G3 (Bethesda)">
        <title>High-Quality Assemblies for Three Invasive Social Wasps from the &lt;i&gt;Vespula&lt;/i&gt; Genus.</title>
        <authorList>
            <person name="Harrop T.W.R."/>
            <person name="Guhlin J."/>
            <person name="McLaughlin G.M."/>
            <person name="Permina E."/>
            <person name="Stockwell P."/>
            <person name="Gilligan J."/>
            <person name="Le Lec M.F."/>
            <person name="Gruber M.A.M."/>
            <person name="Quinn O."/>
            <person name="Lovegrove M."/>
            <person name="Duncan E.J."/>
            <person name="Remnant E.J."/>
            <person name="Van Eeckhoven J."/>
            <person name="Graham B."/>
            <person name="Knapp R.A."/>
            <person name="Langford K.W."/>
            <person name="Kronenberg Z."/>
            <person name="Press M.O."/>
            <person name="Eacker S.M."/>
            <person name="Wilson-Rankin E.E."/>
            <person name="Purcell J."/>
            <person name="Lester P.J."/>
            <person name="Dearden P.K."/>
        </authorList>
    </citation>
    <scope>NUCLEOTIDE SEQUENCE</scope>
    <source>
        <strain evidence="8">Volc-1</strain>
    </source>
</reference>
<dbReference type="InterPro" id="IPR036407">
    <property type="entry name" value="DM_DNA-bd_sf"/>
</dbReference>
<dbReference type="EMBL" id="JACSDY010000006">
    <property type="protein sequence ID" value="KAF7425738.1"/>
    <property type="molecule type" value="Genomic_DNA"/>
</dbReference>
<dbReference type="Proteomes" id="UP000600918">
    <property type="component" value="Unassembled WGS sequence"/>
</dbReference>
<keyword evidence="4 5" id="KW-0539">Nucleus</keyword>
<dbReference type="Gene3D" id="4.10.1040.10">
    <property type="entry name" value="DM DNA-binding domain"/>
    <property type="match status" value="2"/>
</dbReference>
<dbReference type="GO" id="GO:0000981">
    <property type="term" value="F:DNA-binding transcription factor activity, RNA polymerase II-specific"/>
    <property type="evidence" value="ECO:0007669"/>
    <property type="project" value="TreeGrafter"/>
</dbReference>
<dbReference type="SUPFAM" id="SSF82927">
    <property type="entry name" value="Cysteine-rich DNA binding domain, (DM domain)"/>
    <property type="match status" value="2"/>
</dbReference>
<feature type="compositionally biased region" description="Polar residues" evidence="6">
    <location>
        <begin position="141"/>
        <end position="169"/>
    </location>
</feature>
<evidence type="ECO:0000259" key="7">
    <source>
        <dbReference type="PROSITE" id="PS50809"/>
    </source>
</evidence>
<feature type="DNA-binding region" description="DM" evidence="5">
    <location>
        <begin position="30"/>
        <end position="77"/>
    </location>
</feature>
<dbReference type="PANTHER" id="PTHR12322:SF116">
    <property type="entry name" value="DOUBLESEX-MAB RELATED 99B"/>
    <property type="match status" value="1"/>
</dbReference>
<dbReference type="GO" id="GO:0000978">
    <property type="term" value="F:RNA polymerase II cis-regulatory region sequence-specific DNA binding"/>
    <property type="evidence" value="ECO:0007669"/>
    <property type="project" value="TreeGrafter"/>
</dbReference>
<evidence type="ECO:0000256" key="5">
    <source>
        <dbReference type="PROSITE-ProRule" id="PRU00070"/>
    </source>
</evidence>
<evidence type="ECO:0000256" key="2">
    <source>
        <dbReference type="ARBA" id="ARBA00022833"/>
    </source>
</evidence>
<evidence type="ECO:0000313" key="9">
    <source>
        <dbReference type="Proteomes" id="UP000600918"/>
    </source>
</evidence>
<keyword evidence="1 5" id="KW-0479">Metal-binding</keyword>
<feature type="compositionally biased region" description="Low complexity" evidence="6">
    <location>
        <begin position="170"/>
        <end position="179"/>
    </location>
</feature>
<dbReference type="SMART" id="SM00301">
    <property type="entry name" value="DM"/>
    <property type="match status" value="2"/>
</dbReference>